<gene>
    <name evidence="1" type="ORF">GCM10022236_47250</name>
</gene>
<proteinExistence type="predicted"/>
<name>A0ABP7AST0_9ACTN</name>
<reference evidence="2" key="1">
    <citation type="journal article" date="2019" name="Int. J. Syst. Evol. Microbiol.">
        <title>The Global Catalogue of Microorganisms (GCM) 10K type strain sequencing project: providing services to taxonomists for standard genome sequencing and annotation.</title>
        <authorList>
            <consortium name="The Broad Institute Genomics Platform"/>
            <consortium name="The Broad Institute Genome Sequencing Center for Infectious Disease"/>
            <person name="Wu L."/>
            <person name="Ma J."/>
        </authorList>
    </citation>
    <scope>NUCLEOTIDE SEQUENCE [LARGE SCALE GENOMIC DNA]</scope>
    <source>
        <strain evidence="2">JCM 16929</strain>
    </source>
</reference>
<accession>A0ABP7AST0</accession>
<protein>
    <submittedName>
        <fullName evidence="1">Uncharacterized protein</fullName>
    </submittedName>
</protein>
<evidence type="ECO:0000313" key="1">
    <source>
        <dbReference type="EMBL" id="GAA3639311.1"/>
    </source>
</evidence>
<dbReference type="EMBL" id="BAABAB010000050">
    <property type="protein sequence ID" value="GAA3639311.1"/>
    <property type="molecule type" value="Genomic_DNA"/>
</dbReference>
<evidence type="ECO:0000313" key="2">
    <source>
        <dbReference type="Proteomes" id="UP001501490"/>
    </source>
</evidence>
<keyword evidence="2" id="KW-1185">Reference proteome</keyword>
<sequence length="336" mass="34913">MPVPAAIVDWLGRLHTLLGVPFGYLLPDEEMLPPESIRFFRLDEAWIEALIDGAFSLGRDLTAAAGAGSGARPEALGSGPLGGNEALHPSVAIDSVLIGPITALARAAAPVHRLPAHHRAARLRAAGPPVLRLVAPAGESDGDGQAREDALVDPPPGWNGFLLRSAVVQACPGLGVNVYPPGHTPDDPDPAPLEVKRLDRLGPGSDTLFCLFVGDGYRVDVHEPPEVLHYGLDDYDPAATPPTASKNVHAFDRAADGTITFRTSNGQPVILDVELSGSLRPGGSRVLDLASAALAIGTADNPQQPAALDSAQLGFAMTAGVGMVSFLRRPTPEPGS</sequence>
<organism evidence="1 2">
    <name type="scientific">Microlunatus ginsengisoli</name>
    <dbReference type="NCBI Taxonomy" id="363863"/>
    <lineage>
        <taxon>Bacteria</taxon>
        <taxon>Bacillati</taxon>
        <taxon>Actinomycetota</taxon>
        <taxon>Actinomycetes</taxon>
        <taxon>Propionibacteriales</taxon>
        <taxon>Propionibacteriaceae</taxon>
        <taxon>Microlunatus</taxon>
    </lineage>
</organism>
<dbReference type="Proteomes" id="UP001501490">
    <property type="component" value="Unassembled WGS sequence"/>
</dbReference>
<comment type="caution">
    <text evidence="1">The sequence shown here is derived from an EMBL/GenBank/DDBJ whole genome shotgun (WGS) entry which is preliminary data.</text>
</comment>